<dbReference type="AlphaFoldDB" id="A0A2C9ERV4"/>
<dbReference type="NCBIfam" id="TIGR02115">
    <property type="entry name" value="potass_kdpF"/>
    <property type="match status" value="1"/>
</dbReference>
<dbReference type="GO" id="GO:0008556">
    <property type="term" value="F:P-type potassium transmembrane transporter activity"/>
    <property type="evidence" value="ECO:0007669"/>
    <property type="project" value="InterPro"/>
</dbReference>
<dbReference type="Pfam" id="PF09604">
    <property type="entry name" value="Potass_KdpF"/>
    <property type="match status" value="1"/>
</dbReference>
<sequence length="52" mass="5554">MPGLRFALPAPPLSIKGRAALLTLPFIYGASGLCAVLLFAYLGYALIRAEKF</sequence>
<dbReference type="EMBL" id="CP003190">
    <property type="protein sequence ID" value="AGL86397.1"/>
    <property type="molecule type" value="Genomic_DNA"/>
</dbReference>
<gene>
    <name evidence="2" type="ORF">PFLCHA0_c46460</name>
</gene>
<reference evidence="3" key="1">
    <citation type="journal article" date="2014" name="Genome Announc.">
        <title>Full-genome sequence of the plant growth-promoting bacterium Pseudomonas protegens CHA0.</title>
        <authorList>
            <person name="Jousset A."/>
            <person name="Schuldes J."/>
            <person name="Keel C."/>
            <person name="Maurhofer M."/>
            <person name="Daniel R."/>
            <person name="Scheu S."/>
            <person name="Thuermer A."/>
        </authorList>
    </citation>
    <scope>NUCLEOTIDE SEQUENCE [LARGE SCALE GENOMIC DNA]</scope>
    <source>
        <strain evidence="3">DSM 19095 / LMG 27888 / CFBP 6595 / CHA0</strain>
    </source>
</reference>
<dbReference type="KEGG" id="pprc:PFLCHA0_c46460"/>
<dbReference type="GO" id="GO:0005886">
    <property type="term" value="C:plasma membrane"/>
    <property type="evidence" value="ECO:0007669"/>
    <property type="project" value="InterPro"/>
</dbReference>
<evidence type="ECO:0000313" key="2">
    <source>
        <dbReference type="EMBL" id="AGL86397.1"/>
    </source>
</evidence>
<dbReference type="Proteomes" id="UP000013940">
    <property type="component" value="Chromosome"/>
</dbReference>
<proteinExistence type="predicted"/>
<evidence type="ECO:0000313" key="3">
    <source>
        <dbReference type="Proteomes" id="UP000013940"/>
    </source>
</evidence>
<feature type="transmembrane region" description="Helical" evidence="1">
    <location>
        <begin position="20"/>
        <end position="47"/>
    </location>
</feature>
<protein>
    <recommendedName>
        <fullName evidence="4">K(+)-transporting ATPase subunit F</fullName>
    </recommendedName>
</protein>
<keyword evidence="1" id="KW-0472">Membrane</keyword>
<organism evidence="2 3">
    <name type="scientific">Pseudomonas protegens (strain DSM 19095 / LMG 27888 / CFBP 6595 / CHA0)</name>
    <dbReference type="NCBI Taxonomy" id="1124983"/>
    <lineage>
        <taxon>Bacteria</taxon>
        <taxon>Pseudomonadati</taxon>
        <taxon>Pseudomonadota</taxon>
        <taxon>Gammaproteobacteria</taxon>
        <taxon>Pseudomonadales</taxon>
        <taxon>Pseudomonadaceae</taxon>
        <taxon>Pseudomonas</taxon>
    </lineage>
</organism>
<evidence type="ECO:0000256" key="1">
    <source>
        <dbReference type="SAM" id="Phobius"/>
    </source>
</evidence>
<name>A0A2C9ERV4_PSEPH</name>
<evidence type="ECO:0008006" key="4">
    <source>
        <dbReference type="Google" id="ProtNLM"/>
    </source>
</evidence>
<keyword evidence="1" id="KW-0812">Transmembrane</keyword>
<accession>A0A2C9ERV4</accession>
<dbReference type="HOGENOM" id="CLU_3139709_0_0_6"/>
<keyword evidence="1" id="KW-1133">Transmembrane helix</keyword>
<dbReference type="InterPro" id="IPR011726">
    <property type="entry name" value="KdpF"/>
</dbReference>